<dbReference type="InterPro" id="IPR052936">
    <property type="entry name" value="Jasmonate_Hydroxylase-like"/>
</dbReference>
<dbReference type="PANTHER" id="PTHR37811">
    <property type="entry name" value="BLL5343 PROTEIN"/>
    <property type="match status" value="1"/>
</dbReference>
<name>A0ABR1EZZ4_9ASCO</name>
<dbReference type="InterPro" id="IPR011008">
    <property type="entry name" value="Dimeric_a/b-barrel"/>
</dbReference>
<dbReference type="InterPro" id="IPR007138">
    <property type="entry name" value="ABM_dom"/>
</dbReference>
<dbReference type="Pfam" id="PF03992">
    <property type="entry name" value="ABM"/>
    <property type="match status" value="1"/>
</dbReference>
<sequence length="137" mass="15456">MKDSAISPSCYAVIFHSCRASHPDPRPTNDIAANSNSNPNDDDDDASSKAYAATSDAMLELARKQPGFLSVYSARDPVSLEGITVSYWKTLDDVRAFRREDEHRRAQARGKKEWYSWYKVVISKVERTYGFESVNSL</sequence>
<dbReference type="PANTHER" id="PTHR37811:SF2">
    <property type="entry name" value="ABM DOMAIN-CONTAINING PROTEIN"/>
    <property type="match status" value="1"/>
</dbReference>
<feature type="domain" description="ABM" evidence="2">
    <location>
        <begin position="49"/>
        <end position="109"/>
    </location>
</feature>
<dbReference type="Gene3D" id="3.30.70.100">
    <property type="match status" value="1"/>
</dbReference>
<evidence type="ECO:0000313" key="4">
    <source>
        <dbReference type="Proteomes" id="UP001498771"/>
    </source>
</evidence>
<dbReference type="Proteomes" id="UP001498771">
    <property type="component" value="Unassembled WGS sequence"/>
</dbReference>
<proteinExistence type="predicted"/>
<evidence type="ECO:0000256" key="1">
    <source>
        <dbReference type="SAM" id="MobiDB-lite"/>
    </source>
</evidence>
<evidence type="ECO:0000313" key="3">
    <source>
        <dbReference type="EMBL" id="KAK7203167.1"/>
    </source>
</evidence>
<comment type="caution">
    <text evidence="3">The sequence shown here is derived from an EMBL/GenBank/DDBJ whole genome shotgun (WGS) entry which is preliminary data.</text>
</comment>
<evidence type="ECO:0000259" key="2">
    <source>
        <dbReference type="Pfam" id="PF03992"/>
    </source>
</evidence>
<keyword evidence="4" id="KW-1185">Reference proteome</keyword>
<dbReference type="GeneID" id="90040969"/>
<organism evidence="3 4">
    <name type="scientific">Myxozyma melibiosi</name>
    <dbReference type="NCBI Taxonomy" id="54550"/>
    <lineage>
        <taxon>Eukaryota</taxon>
        <taxon>Fungi</taxon>
        <taxon>Dikarya</taxon>
        <taxon>Ascomycota</taxon>
        <taxon>Saccharomycotina</taxon>
        <taxon>Lipomycetes</taxon>
        <taxon>Lipomycetales</taxon>
        <taxon>Lipomycetaceae</taxon>
        <taxon>Myxozyma</taxon>
    </lineage>
</organism>
<protein>
    <recommendedName>
        <fullName evidence="2">ABM domain-containing protein</fullName>
    </recommendedName>
</protein>
<dbReference type="SUPFAM" id="SSF54909">
    <property type="entry name" value="Dimeric alpha+beta barrel"/>
    <property type="match status" value="1"/>
</dbReference>
<feature type="region of interest" description="Disordered" evidence="1">
    <location>
        <begin position="21"/>
        <end position="49"/>
    </location>
</feature>
<gene>
    <name evidence="3" type="ORF">BZA70DRAFT_83852</name>
</gene>
<dbReference type="EMBL" id="JBBJBU010000013">
    <property type="protein sequence ID" value="KAK7203167.1"/>
    <property type="molecule type" value="Genomic_DNA"/>
</dbReference>
<accession>A0ABR1EZZ4</accession>
<dbReference type="RefSeq" id="XP_064766200.1">
    <property type="nucleotide sequence ID" value="XM_064915457.1"/>
</dbReference>
<reference evidence="3 4" key="1">
    <citation type="submission" date="2024-03" db="EMBL/GenBank/DDBJ databases">
        <title>Genome-scale model development and genomic sequencing of the oleaginous clade Lipomyces.</title>
        <authorList>
            <consortium name="Lawrence Berkeley National Laboratory"/>
            <person name="Czajka J.J."/>
            <person name="Han Y."/>
            <person name="Kim J."/>
            <person name="Mondo S.J."/>
            <person name="Hofstad B.A."/>
            <person name="Robles A."/>
            <person name="Haridas S."/>
            <person name="Riley R."/>
            <person name="LaButti K."/>
            <person name="Pangilinan J."/>
            <person name="Andreopoulos W."/>
            <person name="Lipzen A."/>
            <person name="Yan J."/>
            <person name="Wang M."/>
            <person name="Ng V."/>
            <person name="Grigoriev I.V."/>
            <person name="Spatafora J.W."/>
            <person name="Magnuson J.K."/>
            <person name="Baker S.E."/>
            <person name="Pomraning K.R."/>
        </authorList>
    </citation>
    <scope>NUCLEOTIDE SEQUENCE [LARGE SCALE GENOMIC DNA]</scope>
    <source>
        <strain evidence="3 4">Phaff 52-87</strain>
    </source>
</reference>
<feature type="compositionally biased region" description="Low complexity" evidence="1">
    <location>
        <begin position="29"/>
        <end position="39"/>
    </location>
</feature>